<reference evidence="8" key="1">
    <citation type="submission" date="2017-01" db="EMBL/GenBank/DDBJ databases">
        <authorList>
            <person name="Varghese N."/>
            <person name="Submissions S."/>
        </authorList>
    </citation>
    <scope>NUCLEOTIDE SEQUENCE [LARGE SCALE GENOMIC DNA]</scope>
    <source>
        <strain evidence="8">ATCC 700103</strain>
    </source>
</reference>
<name>A0A1N6Z9C0_9FIRM</name>
<proteinExistence type="predicted"/>
<dbReference type="Proteomes" id="UP000185669">
    <property type="component" value="Unassembled WGS sequence"/>
</dbReference>
<protein>
    <submittedName>
        <fullName evidence="7">L-arabinose-binding protein</fullName>
    </submittedName>
</protein>
<dbReference type="PANTHER" id="PTHR43649:SF33">
    <property type="entry name" value="POLYGALACTURONAN_RHAMNOGALACTURONAN-BINDING PROTEIN YTCQ"/>
    <property type="match status" value="1"/>
</dbReference>
<dbReference type="AlphaFoldDB" id="A0A1N6Z9C0"/>
<keyword evidence="4" id="KW-0564">Palmitate</keyword>
<evidence type="ECO:0000256" key="4">
    <source>
        <dbReference type="ARBA" id="ARBA00023139"/>
    </source>
</evidence>
<dbReference type="InterPro" id="IPR006059">
    <property type="entry name" value="SBP"/>
</dbReference>
<keyword evidence="5" id="KW-0449">Lipoprotein</keyword>
<keyword evidence="8" id="KW-1185">Reference proteome</keyword>
<evidence type="ECO:0000256" key="2">
    <source>
        <dbReference type="ARBA" id="ARBA00022729"/>
    </source>
</evidence>
<dbReference type="PANTHER" id="PTHR43649">
    <property type="entry name" value="ARABINOSE-BINDING PROTEIN-RELATED"/>
    <property type="match status" value="1"/>
</dbReference>
<organism evidence="7 8">
    <name type="scientific">Halanaerobium kushneri</name>
    <dbReference type="NCBI Taxonomy" id="56779"/>
    <lineage>
        <taxon>Bacteria</taxon>
        <taxon>Bacillati</taxon>
        <taxon>Bacillota</taxon>
        <taxon>Clostridia</taxon>
        <taxon>Halanaerobiales</taxon>
        <taxon>Halanaerobiaceae</taxon>
        <taxon>Halanaerobium</taxon>
    </lineage>
</organism>
<evidence type="ECO:0000313" key="7">
    <source>
        <dbReference type="EMBL" id="SIR23346.1"/>
    </source>
</evidence>
<accession>A0A1N6Z9C0</accession>
<dbReference type="SUPFAM" id="SSF53850">
    <property type="entry name" value="Periplasmic binding protein-like II"/>
    <property type="match status" value="1"/>
</dbReference>
<feature type="chain" id="PRO_5038676794" evidence="6">
    <location>
        <begin position="24"/>
        <end position="424"/>
    </location>
</feature>
<dbReference type="EMBL" id="FTNC01000017">
    <property type="protein sequence ID" value="SIR23346.1"/>
    <property type="molecule type" value="Genomic_DNA"/>
</dbReference>
<dbReference type="RefSeq" id="WP_076545518.1">
    <property type="nucleotide sequence ID" value="NZ_FTNC01000017.1"/>
</dbReference>
<keyword evidence="3" id="KW-0472">Membrane</keyword>
<evidence type="ECO:0000256" key="1">
    <source>
        <dbReference type="ARBA" id="ARBA00022475"/>
    </source>
</evidence>
<evidence type="ECO:0000256" key="3">
    <source>
        <dbReference type="ARBA" id="ARBA00023136"/>
    </source>
</evidence>
<dbReference type="Gene3D" id="3.40.190.10">
    <property type="entry name" value="Periplasmic binding protein-like II"/>
    <property type="match status" value="1"/>
</dbReference>
<evidence type="ECO:0000313" key="8">
    <source>
        <dbReference type="Proteomes" id="UP000185669"/>
    </source>
</evidence>
<keyword evidence="1" id="KW-1003">Cell membrane</keyword>
<dbReference type="Pfam" id="PF01547">
    <property type="entry name" value="SBP_bac_1"/>
    <property type="match status" value="1"/>
</dbReference>
<dbReference type="InterPro" id="IPR050490">
    <property type="entry name" value="Bact_solute-bd_prot1"/>
</dbReference>
<evidence type="ECO:0000256" key="6">
    <source>
        <dbReference type="SAM" id="SignalP"/>
    </source>
</evidence>
<sequence length="424" mass="48224">MKKSLLIFLVSTMLLMFTFSAAAETTTLTYWTFQELHQQFFEKQVELWNENNPDNQINLESTVYPYDQMHNKLLIALQSGVGAPDIADIEISKFANYLKGSNPQLVPVNDVVDPLMDKMITARFENYAKDGKYYGIPFHVGATVMYYNMEMMDAAGVDIDNIVTWDDYVEAGKKVKSALDKPMTTVEVTEHWTLYPMISQIGSDIFAEDGSVILDNDKNERVLTFINDMVHKSEIAVPAPGGFHHSEEYWAFMNDEGAASLMMPLWYMGRFVQYMPDLKGKMAIRPLPVWDKGGNRSAGMGGTGTVVTVQSDKKELAKNFLVEAKLSVQASHKLWTDLGFDPVRWEVWDDPVMSEPNQYTEYFQNEDIFGMLLDIKDEINPTMITEKYPQAIDLLKKNVSFKVIKEQSQTPAEALKDAADELRQ</sequence>
<evidence type="ECO:0000256" key="5">
    <source>
        <dbReference type="ARBA" id="ARBA00023288"/>
    </source>
</evidence>
<dbReference type="OrthoDB" id="9764112at2"/>
<dbReference type="STRING" id="56779.SAMN05421834_1176"/>
<feature type="signal peptide" evidence="6">
    <location>
        <begin position="1"/>
        <end position="23"/>
    </location>
</feature>
<gene>
    <name evidence="7" type="ORF">SAMN05421834_1176</name>
</gene>
<keyword evidence="2 6" id="KW-0732">Signal</keyword>